<evidence type="ECO:0000313" key="2">
    <source>
        <dbReference type="Proteomes" id="UP000479710"/>
    </source>
</evidence>
<name>A0A6G1D8X0_9ORYZ</name>
<evidence type="ECO:0000313" key="1">
    <source>
        <dbReference type="EMBL" id="KAF0909195.1"/>
    </source>
</evidence>
<sequence>MAQLVLYGWIGDKGSFFEIFTKDNKTTGKKNKKAGERLMEVLVRASWDVAEGWLQKLQHQANAAREEATVNPLLLLPLDNIL</sequence>
<organism evidence="1 2">
    <name type="scientific">Oryza meyeriana var. granulata</name>
    <dbReference type="NCBI Taxonomy" id="110450"/>
    <lineage>
        <taxon>Eukaryota</taxon>
        <taxon>Viridiplantae</taxon>
        <taxon>Streptophyta</taxon>
        <taxon>Embryophyta</taxon>
        <taxon>Tracheophyta</taxon>
        <taxon>Spermatophyta</taxon>
        <taxon>Magnoliopsida</taxon>
        <taxon>Liliopsida</taxon>
        <taxon>Poales</taxon>
        <taxon>Poaceae</taxon>
        <taxon>BOP clade</taxon>
        <taxon>Oryzoideae</taxon>
        <taxon>Oryzeae</taxon>
        <taxon>Oryzinae</taxon>
        <taxon>Oryza</taxon>
        <taxon>Oryza meyeriana</taxon>
    </lineage>
</organism>
<dbReference type="Proteomes" id="UP000479710">
    <property type="component" value="Unassembled WGS sequence"/>
</dbReference>
<proteinExistence type="predicted"/>
<reference evidence="1 2" key="1">
    <citation type="submission" date="2019-11" db="EMBL/GenBank/DDBJ databases">
        <title>Whole genome sequence of Oryza granulata.</title>
        <authorList>
            <person name="Li W."/>
        </authorList>
    </citation>
    <scope>NUCLEOTIDE SEQUENCE [LARGE SCALE GENOMIC DNA]</scope>
    <source>
        <strain evidence="2">cv. Menghai</strain>
        <tissue evidence="1">Leaf</tissue>
    </source>
</reference>
<protein>
    <submittedName>
        <fullName evidence="1">Uncharacterized protein</fullName>
    </submittedName>
</protein>
<accession>A0A6G1D8X0</accession>
<dbReference type="AlphaFoldDB" id="A0A6G1D8X0"/>
<gene>
    <name evidence="1" type="ORF">E2562_032243</name>
</gene>
<comment type="caution">
    <text evidence="1">The sequence shown here is derived from an EMBL/GenBank/DDBJ whole genome shotgun (WGS) entry which is preliminary data.</text>
</comment>
<keyword evidence="2" id="KW-1185">Reference proteome</keyword>
<dbReference type="EMBL" id="SPHZ02000007">
    <property type="protein sequence ID" value="KAF0909195.1"/>
    <property type="molecule type" value="Genomic_DNA"/>
</dbReference>